<sequence length="163" mass="18971">MEFEYSNMLALIEHPSWITENQGLLLDARLSHFMRHLNQNKKTRPALMQMRRLVMRFMGCTPLELFDGRLLEVELDETENFAQDYLPISTCNPFWNHTFCAELRILVVHPFFHTSPSLLAVVFSVPSSYALGIDEDGPSPAGTRYPTDSWMKWQISFSKIITW</sequence>
<gene>
    <name evidence="1" type="ORF">QBC38DRAFT_141804</name>
</gene>
<name>A0AAN7BEP6_9PEZI</name>
<proteinExistence type="predicted"/>
<accession>A0AAN7BEP6</accession>
<reference evidence="1" key="2">
    <citation type="submission" date="2023-05" db="EMBL/GenBank/DDBJ databases">
        <authorList>
            <consortium name="Lawrence Berkeley National Laboratory"/>
            <person name="Steindorff A."/>
            <person name="Hensen N."/>
            <person name="Bonometti L."/>
            <person name="Westerberg I."/>
            <person name="Brannstrom I.O."/>
            <person name="Guillou S."/>
            <person name="Cros-Aarteil S."/>
            <person name="Calhoun S."/>
            <person name="Haridas S."/>
            <person name="Kuo A."/>
            <person name="Mondo S."/>
            <person name="Pangilinan J."/>
            <person name="Riley R."/>
            <person name="Labutti K."/>
            <person name="Andreopoulos B."/>
            <person name="Lipzen A."/>
            <person name="Chen C."/>
            <person name="Yanf M."/>
            <person name="Daum C."/>
            <person name="Ng V."/>
            <person name="Clum A."/>
            <person name="Ohm R."/>
            <person name="Martin F."/>
            <person name="Silar P."/>
            <person name="Natvig D."/>
            <person name="Lalanne C."/>
            <person name="Gautier V."/>
            <person name="Ament-Velasquez S.L."/>
            <person name="Kruys A."/>
            <person name="Hutchinson M.I."/>
            <person name="Powell A.J."/>
            <person name="Barry K."/>
            <person name="Miller A.N."/>
            <person name="Grigoriev I.V."/>
            <person name="Debuchy R."/>
            <person name="Gladieux P."/>
            <person name="Thoren M.H."/>
            <person name="Johannesson H."/>
        </authorList>
    </citation>
    <scope>NUCLEOTIDE SEQUENCE</scope>
    <source>
        <strain evidence="1">CBS 990.96</strain>
    </source>
</reference>
<reference evidence="1" key="1">
    <citation type="journal article" date="2023" name="Mol. Phylogenet. Evol.">
        <title>Genome-scale phylogeny and comparative genomics of the fungal order Sordariales.</title>
        <authorList>
            <person name="Hensen N."/>
            <person name="Bonometti L."/>
            <person name="Westerberg I."/>
            <person name="Brannstrom I.O."/>
            <person name="Guillou S."/>
            <person name="Cros-Aarteil S."/>
            <person name="Calhoun S."/>
            <person name="Haridas S."/>
            <person name="Kuo A."/>
            <person name="Mondo S."/>
            <person name="Pangilinan J."/>
            <person name="Riley R."/>
            <person name="LaButti K."/>
            <person name="Andreopoulos B."/>
            <person name="Lipzen A."/>
            <person name="Chen C."/>
            <person name="Yan M."/>
            <person name="Daum C."/>
            <person name="Ng V."/>
            <person name="Clum A."/>
            <person name="Steindorff A."/>
            <person name="Ohm R.A."/>
            <person name="Martin F."/>
            <person name="Silar P."/>
            <person name="Natvig D.O."/>
            <person name="Lalanne C."/>
            <person name="Gautier V."/>
            <person name="Ament-Velasquez S.L."/>
            <person name="Kruys A."/>
            <person name="Hutchinson M.I."/>
            <person name="Powell A.J."/>
            <person name="Barry K."/>
            <person name="Miller A.N."/>
            <person name="Grigoriev I.V."/>
            <person name="Debuchy R."/>
            <person name="Gladieux P."/>
            <person name="Hiltunen Thoren M."/>
            <person name="Johannesson H."/>
        </authorList>
    </citation>
    <scope>NUCLEOTIDE SEQUENCE</scope>
    <source>
        <strain evidence="1">CBS 990.96</strain>
    </source>
</reference>
<evidence type="ECO:0000313" key="2">
    <source>
        <dbReference type="Proteomes" id="UP001301958"/>
    </source>
</evidence>
<comment type="caution">
    <text evidence="1">The sequence shown here is derived from an EMBL/GenBank/DDBJ whole genome shotgun (WGS) entry which is preliminary data.</text>
</comment>
<evidence type="ECO:0000313" key="1">
    <source>
        <dbReference type="EMBL" id="KAK4221183.1"/>
    </source>
</evidence>
<dbReference type="Proteomes" id="UP001301958">
    <property type="component" value="Unassembled WGS sequence"/>
</dbReference>
<dbReference type="EMBL" id="MU865576">
    <property type="protein sequence ID" value="KAK4221183.1"/>
    <property type="molecule type" value="Genomic_DNA"/>
</dbReference>
<dbReference type="AlphaFoldDB" id="A0AAN7BEP6"/>
<protein>
    <submittedName>
        <fullName evidence="1">Uncharacterized protein</fullName>
    </submittedName>
</protein>
<keyword evidence="2" id="KW-1185">Reference proteome</keyword>
<organism evidence="1 2">
    <name type="scientific">Podospora fimiseda</name>
    <dbReference type="NCBI Taxonomy" id="252190"/>
    <lineage>
        <taxon>Eukaryota</taxon>
        <taxon>Fungi</taxon>
        <taxon>Dikarya</taxon>
        <taxon>Ascomycota</taxon>
        <taxon>Pezizomycotina</taxon>
        <taxon>Sordariomycetes</taxon>
        <taxon>Sordariomycetidae</taxon>
        <taxon>Sordariales</taxon>
        <taxon>Podosporaceae</taxon>
        <taxon>Podospora</taxon>
    </lineage>
</organism>